<proteinExistence type="inferred from homology"/>
<dbReference type="InterPro" id="IPR009075">
    <property type="entry name" value="AcylCo_DH/oxidase_C"/>
</dbReference>
<keyword evidence="5" id="KW-0560">Oxidoreductase</keyword>
<evidence type="ECO:0000256" key="3">
    <source>
        <dbReference type="ARBA" id="ARBA00022630"/>
    </source>
</evidence>
<dbReference type="Pfam" id="PF00441">
    <property type="entry name" value="Acyl-CoA_dh_1"/>
    <property type="match status" value="1"/>
</dbReference>
<dbReference type="Gene3D" id="2.40.110.10">
    <property type="entry name" value="Butyryl-CoA Dehydrogenase, subunit A, domain 2"/>
    <property type="match status" value="1"/>
</dbReference>
<dbReference type="RefSeq" id="WP_310914047.1">
    <property type="nucleotide sequence ID" value="NZ_JAVLVT010000011.1"/>
</dbReference>
<keyword evidence="4 5" id="KW-0274">FAD</keyword>
<dbReference type="EMBL" id="JAVLVT010000011">
    <property type="protein sequence ID" value="MDS1272463.1"/>
    <property type="molecule type" value="Genomic_DNA"/>
</dbReference>
<feature type="domain" description="Acyl-CoA dehydrogenase/oxidase C-terminal" evidence="6">
    <location>
        <begin position="230"/>
        <end position="377"/>
    </location>
</feature>
<dbReference type="Gene3D" id="1.10.540.10">
    <property type="entry name" value="Acyl-CoA dehydrogenase/oxidase, N-terminal domain"/>
    <property type="match status" value="1"/>
</dbReference>
<dbReference type="InterPro" id="IPR006089">
    <property type="entry name" value="Acyl-CoA_DH_CS"/>
</dbReference>
<dbReference type="Pfam" id="PF02770">
    <property type="entry name" value="Acyl-CoA_dh_M"/>
    <property type="match status" value="1"/>
</dbReference>
<comment type="similarity">
    <text evidence="2 5">Belongs to the acyl-CoA dehydrogenase family.</text>
</comment>
<evidence type="ECO:0000313" key="9">
    <source>
        <dbReference type="EMBL" id="MDS1272463.1"/>
    </source>
</evidence>
<reference evidence="10" key="1">
    <citation type="submission" date="2023-07" db="EMBL/GenBank/DDBJ databases">
        <title>Novel species in the genus Lipingzhangella isolated from Sambhar Salt Lake.</title>
        <authorList>
            <person name="Jiya N."/>
            <person name="Kajale S."/>
            <person name="Sharma A."/>
        </authorList>
    </citation>
    <scope>NUCLEOTIDE SEQUENCE [LARGE SCALE GENOMIC DNA]</scope>
    <source>
        <strain evidence="10">LS1_29</strain>
    </source>
</reference>
<dbReference type="PANTHER" id="PTHR43884:SF12">
    <property type="entry name" value="ISOVALERYL-COA DEHYDROGENASE, MITOCHONDRIAL-RELATED"/>
    <property type="match status" value="1"/>
</dbReference>
<dbReference type="PANTHER" id="PTHR43884">
    <property type="entry name" value="ACYL-COA DEHYDROGENASE"/>
    <property type="match status" value="1"/>
</dbReference>
<evidence type="ECO:0000259" key="7">
    <source>
        <dbReference type="Pfam" id="PF02770"/>
    </source>
</evidence>
<comment type="cofactor">
    <cofactor evidence="1 5">
        <name>FAD</name>
        <dbReference type="ChEBI" id="CHEBI:57692"/>
    </cofactor>
</comment>
<evidence type="ECO:0000256" key="1">
    <source>
        <dbReference type="ARBA" id="ARBA00001974"/>
    </source>
</evidence>
<dbReference type="SUPFAM" id="SSF47203">
    <property type="entry name" value="Acyl-CoA dehydrogenase C-terminal domain-like"/>
    <property type="match status" value="1"/>
</dbReference>
<comment type="caution">
    <text evidence="9">The sequence shown here is derived from an EMBL/GenBank/DDBJ whole genome shotgun (WGS) entry which is preliminary data.</text>
</comment>
<evidence type="ECO:0000259" key="8">
    <source>
        <dbReference type="Pfam" id="PF02771"/>
    </source>
</evidence>
<evidence type="ECO:0000256" key="2">
    <source>
        <dbReference type="ARBA" id="ARBA00009347"/>
    </source>
</evidence>
<dbReference type="PROSITE" id="PS00072">
    <property type="entry name" value="ACYL_COA_DH_1"/>
    <property type="match status" value="1"/>
</dbReference>
<keyword evidence="10" id="KW-1185">Reference proteome</keyword>
<feature type="domain" description="Acyl-CoA dehydrogenase/oxidase N-terminal" evidence="8">
    <location>
        <begin position="7"/>
        <end position="118"/>
    </location>
</feature>
<dbReference type="InterPro" id="IPR013786">
    <property type="entry name" value="AcylCoA_DH/ox_N"/>
</dbReference>
<dbReference type="InterPro" id="IPR046373">
    <property type="entry name" value="Acyl-CoA_Oxase/DH_mid-dom_sf"/>
</dbReference>
<gene>
    <name evidence="9" type="ORF">RIF23_19425</name>
</gene>
<dbReference type="InterPro" id="IPR036250">
    <property type="entry name" value="AcylCo_DH-like_C"/>
</dbReference>
<evidence type="ECO:0000313" key="10">
    <source>
        <dbReference type="Proteomes" id="UP001250214"/>
    </source>
</evidence>
<keyword evidence="3 5" id="KW-0285">Flavoprotein</keyword>
<evidence type="ECO:0000256" key="4">
    <source>
        <dbReference type="ARBA" id="ARBA00022827"/>
    </source>
</evidence>
<feature type="domain" description="Acyl-CoA oxidase/dehydrogenase middle" evidence="7">
    <location>
        <begin position="122"/>
        <end position="217"/>
    </location>
</feature>
<protein>
    <submittedName>
        <fullName evidence="9">Acyl-CoA dehydrogenase family protein</fullName>
    </submittedName>
</protein>
<dbReference type="InterPro" id="IPR009100">
    <property type="entry name" value="AcylCoA_DH/oxidase_NM_dom_sf"/>
</dbReference>
<dbReference type="Proteomes" id="UP001250214">
    <property type="component" value="Unassembled WGS sequence"/>
</dbReference>
<evidence type="ECO:0000256" key="5">
    <source>
        <dbReference type="RuleBase" id="RU362125"/>
    </source>
</evidence>
<dbReference type="Gene3D" id="1.20.140.10">
    <property type="entry name" value="Butyryl-CoA Dehydrogenase, subunit A, domain 3"/>
    <property type="match status" value="1"/>
</dbReference>
<sequence length="381" mass="41060">MISETVEQTEVRAELAQCGEELSTGHLARDESAEFAWDQWQLLRKARLFGLPFDPQWGGRGHSLLTTMHALESLGEHCRDSGLSFSATTTMASTGIPLHRFGTTAQQEKYLPRICSGEAIGAHAITEPDSGSDALAMHTHAHRDGDEFVLTGSKTFVTNGPVADVFVVYARTHPDGGALGITAFLVDRATPGLAVGPALPKMGLRTSPLGELSFDNCRIPSDQVLGRVGGGFLVLDFVMQREILLTFAVTTGEMRHRLARCVEYARTRRSFGRPIGSHQSVSNQIVDMKIRTETARKWIFDTGARLAAGKDVTTDLAISKTIASENNMATSLAAVNVFGGHGYLTEQGLEKGVRDAVGGTIYSGTNEIQYNRIASALGLSP</sequence>
<name>A0ABU2HB23_9ACTN</name>
<accession>A0ABU2HB23</accession>
<evidence type="ECO:0000259" key="6">
    <source>
        <dbReference type="Pfam" id="PF00441"/>
    </source>
</evidence>
<dbReference type="SUPFAM" id="SSF56645">
    <property type="entry name" value="Acyl-CoA dehydrogenase NM domain-like"/>
    <property type="match status" value="1"/>
</dbReference>
<dbReference type="InterPro" id="IPR006091">
    <property type="entry name" value="Acyl-CoA_Oxase/DH_mid-dom"/>
</dbReference>
<dbReference type="Pfam" id="PF02771">
    <property type="entry name" value="Acyl-CoA_dh_N"/>
    <property type="match status" value="1"/>
</dbReference>
<dbReference type="InterPro" id="IPR037069">
    <property type="entry name" value="AcylCoA_DH/ox_N_sf"/>
</dbReference>
<organism evidence="9 10">
    <name type="scientific">Lipingzhangella rawalii</name>
    <dbReference type="NCBI Taxonomy" id="2055835"/>
    <lineage>
        <taxon>Bacteria</taxon>
        <taxon>Bacillati</taxon>
        <taxon>Actinomycetota</taxon>
        <taxon>Actinomycetes</taxon>
        <taxon>Streptosporangiales</taxon>
        <taxon>Nocardiopsidaceae</taxon>
        <taxon>Lipingzhangella</taxon>
    </lineage>
</organism>